<proteinExistence type="predicted"/>
<evidence type="ECO:0000313" key="2">
    <source>
        <dbReference type="Proteomes" id="UP000828941"/>
    </source>
</evidence>
<gene>
    <name evidence="1" type="ORF">L6164_036325</name>
</gene>
<comment type="caution">
    <text evidence="1">The sequence shown here is derived from an EMBL/GenBank/DDBJ whole genome shotgun (WGS) entry which is preliminary data.</text>
</comment>
<protein>
    <submittedName>
        <fullName evidence="1">Uncharacterized protein</fullName>
    </submittedName>
</protein>
<sequence length="937" mass="99098">MDSTLSATATQLALFKALNRHLSRAPPLSQCLSKQLLHRRLSSTAYNYGIRTSKPLSSLTSLCAPVSPVRCRFQCVSSSAAPFASGGGNGGTGCGSGGGGGGNGGGGDSQDPKLVVEGAEELKALSTDVIILDVAGMVCGGCAANVKRILENQPQVSSASVNLTTETAIVWPVSEAKADPNWQKQLGEALARHLTSCGFKSSPRDSGRDSFLQVFERKMEEKHKLLRESGRELAVSWALCAVCLIGHLSHFFGAKASWIHAFHSTGFHLSLSLFTLFGPGRQLILDGIKSLLKRAPNMNTLVGLGALSSFTVSAFAALLPKLGWKAFFEEPIMLIAFVLLGRNLEQRAKIKATSDMTGLLSILPPKARLLVNNDTAESGSMVEVSSDSLSVGDQILVLPGDRIPADGVVRAGRSTVDESSFTGEPLPVTKLPGSEVAAGSINLNGTLTVEVKRPGGETVMGDILRLVEEAQSREAPVQRLADKVAGHFTYGVMAVSAATFTFWSLFGTRILPPALYQGSAVSLALQLACSVLVIACPCALGLATPTAVLVGTSLGATRGLLLRGGNILEKFSMVNAIVFDKTGTLTIGRPVVTKIITPTSGPNTNSRQTAENTWSDIEVLRLAAGVESNTVHPVGKAIVEAAQAANCHNTKAADGTFLEEPGSGAIAIVDNKKVSVGTLEWVTRHGVYKNALQEVDEYRNQSVAYVGVDDTLAGLIYFEDQIREDARHVVETLSKQGIDVYMLSGDKRNTAEYVASVVGIPKEKVLSGVKPGEKKKFINGLQKDQNVVAMVGDGINDAAALASSHIGIALGGGVGAASEVSSIVLMGNRLSQLLDALELSRLTMKTVKQNLWWAFIYNIVGIPIAAGLLFPVNGTMLTPSIAGALMGFSSIGVMTNSLLLRFKFSTKQKQIHSMSTNTKTHTHSDLASQKDKIKYGY</sequence>
<dbReference type="EMBL" id="CM039439">
    <property type="protein sequence ID" value="KAI4296360.1"/>
    <property type="molecule type" value="Genomic_DNA"/>
</dbReference>
<organism evidence="1 2">
    <name type="scientific">Bauhinia variegata</name>
    <name type="common">Purple orchid tree</name>
    <name type="synonym">Phanera variegata</name>
    <dbReference type="NCBI Taxonomy" id="167791"/>
    <lineage>
        <taxon>Eukaryota</taxon>
        <taxon>Viridiplantae</taxon>
        <taxon>Streptophyta</taxon>
        <taxon>Embryophyta</taxon>
        <taxon>Tracheophyta</taxon>
        <taxon>Spermatophyta</taxon>
        <taxon>Magnoliopsida</taxon>
        <taxon>eudicotyledons</taxon>
        <taxon>Gunneridae</taxon>
        <taxon>Pentapetalae</taxon>
        <taxon>rosids</taxon>
        <taxon>fabids</taxon>
        <taxon>Fabales</taxon>
        <taxon>Fabaceae</taxon>
        <taxon>Cercidoideae</taxon>
        <taxon>Cercideae</taxon>
        <taxon>Bauhiniinae</taxon>
        <taxon>Bauhinia</taxon>
    </lineage>
</organism>
<name>A0ACB9KGV0_BAUVA</name>
<evidence type="ECO:0000313" key="1">
    <source>
        <dbReference type="EMBL" id="KAI4296360.1"/>
    </source>
</evidence>
<accession>A0ACB9KGV0</accession>
<dbReference type="Proteomes" id="UP000828941">
    <property type="component" value="Chromosome 14"/>
</dbReference>
<keyword evidence="2" id="KW-1185">Reference proteome</keyword>
<reference evidence="1 2" key="1">
    <citation type="journal article" date="2022" name="DNA Res.">
        <title>Chromosomal-level genome assembly of the orchid tree Bauhinia variegata (Leguminosae; Cercidoideae) supports the allotetraploid origin hypothesis of Bauhinia.</title>
        <authorList>
            <person name="Zhong Y."/>
            <person name="Chen Y."/>
            <person name="Zheng D."/>
            <person name="Pang J."/>
            <person name="Liu Y."/>
            <person name="Luo S."/>
            <person name="Meng S."/>
            <person name="Qian L."/>
            <person name="Wei D."/>
            <person name="Dai S."/>
            <person name="Zhou R."/>
        </authorList>
    </citation>
    <scope>NUCLEOTIDE SEQUENCE [LARGE SCALE GENOMIC DNA]</scope>
    <source>
        <strain evidence="1">BV-YZ2020</strain>
    </source>
</reference>